<keyword evidence="2" id="KW-1185">Reference proteome</keyword>
<dbReference type="EMBL" id="WBSL01000008">
    <property type="protein sequence ID" value="MPY67701.1"/>
    <property type="molecule type" value="Genomic_DNA"/>
</dbReference>
<protein>
    <submittedName>
        <fullName evidence="1">Uncharacterized protein</fullName>
    </submittedName>
</protein>
<name>A0A7X1NYE5_9DEIO</name>
<evidence type="ECO:0000313" key="1">
    <source>
        <dbReference type="EMBL" id="MPY67701.1"/>
    </source>
</evidence>
<comment type="caution">
    <text evidence="1">The sequence shown here is derived from an EMBL/GenBank/DDBJ whole genome shotgun (WGS) entry which is preliminary data.</text>
</comment>
<sequence>MTRPLSTLRVRALRPSGVCIATLALTTLSRVGEVVLLDRRREAWQVREVEWVFDDEDELANVNLHLGEVVA</sequence>
<dbReference type="Proteomes" id="UP000484842">
    <property type="component" value="Unassembled WGS sequence"/>
</dbReference>
<dbReference type="RefSeq" id="WP_152872036.1">
    <property type="nucleotide sequence ID" value="NZ_WBSL01000008.1"/>
</dbReference>
<accession>A0A7X1NYE5</accession>
<gene>
    <name evidence="1" type="ORF">F8S09_13585</name>
</gene>
<dbReference type="AlphaFoldDB" id="A0A7X1NYE5"/>
<organism evidence="1 2">
    <name type="scientific">Deinococcus terrestris</name>
    <dbReference type="NCBI Taxonomy" id="2651870"/>
    <lineage>
        <taxon>Bacteria</taxon>
        <taxon>Thermotogati</taxon>
        <taxon>Deinococcota</taxon>
        <taxon>Deinococci</taxon>
        <taxon>Deinococcales</taxon>
        <taxon>Deinococcaceae</taxon>
        <taxon>Deinococcus</taxon>
    </lineage>
</organism>
<proteinExistence type="predicted"/>
<reference evidence="1 2" key="1">
    <citation type="submission" date="2019-10" db="EMBL/GenBank/DDBJ databases">
        <title>Deinococcus sp. isolated from soil.</title>
        <authorList>
            <person name="Li Y."/>
            <person name="Wang J."/>
        </authorList>
    </citation>
    <scope>NUCLEOTIDE SEQUENCE [LARGE SCALE GENOMIC DNA]</scope>
    <source>
        <strain evidence="1 2">SDU3-2</strain>
    </source>
</reference>
<evidence type="ECO:0000313" key="2">
    <source>
        <dbReference type="Proteomes" id="UP000484842"/>
    </source>
</evidence>